<protein>
    <submittedName>
        <fullName evidence="1">Uncharacterized protein LOC106118799</fullName>
    </submittedName>
</protein>
<dbReference type="Proteomes" id="UP000694872">
    <property type="component" value="Unplaced"/>
</dbReference>
<dbReference type="KEGG" id="pxu:106118799"/>
<dbReference type="AlphaFoldDB" id="A0AAJ7EA89"/>
<reference evidence="1" key="1">
    <citation type="submission" date="2025-08" db="UniProtKB">
        <authorList>
            <consortium name="RefSeq"/>
        </authorList>
    </citation>
    <scope>IDENTIFICATION</scope>
</reference>
<accession>A0AAJ7EA89</accession>
<proteinExistence type="predicted"/>
<evidence type="ECO:0000313" key="1">
    <source>
        <dbReference type="RefSeq" id="XP_013169038.1"/>
    </source>
</evidence>
<sequence length="244" mass="28810">MFLYALIIYQIIIIYGKILNFPSNGILDMDNGLVTDSPTTTLKHFEEWDDTLWVVKLNDGLNLTNLRSATESEEEYFDDEIGPMIHRHPLAYLSYKRRQNTRRVKKDDPKKSYPIDEPKNIQDIKHDEINNGIKYKVIQIINKFVLSFQKQPDSNLPETMDEYETPSLTLYFKGPFTALVINYKRMVWQFFIPPPSPLPEWFYNEHSNITLTKNGMYVTIPGTIKEEFYEKNLHLLEKLFSYPI</sequence>
<organism evidence="1">
    <name type="scientific">Papilio xuthus</name>
    <name type="common">Asian swallowtail butterfly</name>
    <dbReference type="NCBI Taxonomy" id="66420"/>
    <lineage>
        <taxon>Eukaryota</taxon>
        <taxon>Metazoa</taxon>
        <taxon>Ecdysozoa</taxon>
        <taxon>Arthropoda</taxon>
        <taxon>Hexapoda</taxon>
        <taxon>Insecta</taxon>
        <taxon>Pterygota</taxon>
        <taxon>Neoptera</taxon>
        <taxon>Endopterygota</taxon>
        <taxon>Lepidoptera</taxon>
        <taxon>Glossata</taxon>
        <taxon>Ditrysia</taxon>
        <taxon>Papilionoidea</taxon>
        <taxon>Papilionidae</taxon>
        <taxon>Papilioninae</taxon>
        <taxon>Papilio</taxon>
    </lineage>
</organism>
<dbReference type="RefSeq" id="XP_013169038.1">
    <property type="nucleotide sequence ID" value="XM_013313584.1"/>
</dbReference>
<dbReference type="GeneID" id="106118799"/>
<name>A0AAJ7EA89_PAPXU</name>
<gene>
    <name evidence="1" type="primary">LOC106118799</name>
</gene>